<feature type="region of interest" description="Disordered" evidence="1">
    <location>
        <begin position="1"/>
        <end position="56"/>
    </location>
</feature>
<organism evidence="2 3">
    <name type="scientific">Maritalea mobilis</name>
    <dbReference type="NCBI Taxonomy" id="483324"/>
    <lineage>
        <taxon>Bacteria</taxon>
        <taxon>Pseudomonadati</taxon>
        <taxon>Pseudomonadota</taxon>
        <taxon>Alphaproteobacteria</taxon>
        <taxon>Hyphomicrobiales</taxon>
        <taxon>Devosiaceae</taxon>
        <taxon>Maritalea</taxon>
    </lineage>
</organism>
<accession>A0A4R6VVY6</accession>
<evidence type="ECO:0000313" key="2">
    <source>
        <dbReference type="EMBL" id="TDQ66956.1"/>
    </source>
</evidence>
<gene>
    <name evidence="2" type="ORF">ATL17_0962</name>
</gene>
<dbReference type="EMBL" id="SNYR01000001">
    <property type="protein sequence ID" value="TDQ66956.1"/>
    <property type="molecule type" value="Genomic_DNA"/>
</dbReference>
<feature type="compositionally biased region" description="Low complexity" evidence="1">
    <location>
        <begin position="47"/>
        <end position="56"/>
    </location>
</feature>
<dbReference type="Proteomes" id="UP000295391">
    <property type="component" value="Unassembled WGS sequence"/>
</dbReference>
<name>A0A4R6VVY6_9HYPH</name>
<protein>
    <submittedName>
        <fullName evidence="2">Uncharacterized protein</fullName>
    </submittedName>
</protein>
<sequence>MKAPFTHANPKGGKAPKHAQNFSNNQPPFGGKGLKGQLPKPKPNKPPKSLNDLLKK</sequence>
<evidence type="ECO:0000256" key="1">
    <source>
        <dbReference type="SAM" id="MobiDB-lite"/>
    </source>
</evidence>
<reference evidence="2 3" key="1">
    <citation type="submission" date="2019-03" db="EMBL/GenBank/DDBJ databases">
        <title>Genomic Encyclopedia of Type Strains, Phase III (KMG-III): the genomes of soil and plant-associated and newly described type strains.</title>
        <authorList>
            <person name="Whitman W."/>
        </authorList>
    </citation>
    <scope>NUCLEOTIDE SEQUENCE [LARGE SCALE GENOMIC DNA]</scope>
    <source>
        <strain evidence="2 3">CGMCC 1.7002</strain>
    </source>
</reference>
<keyword evidence="3" id="KW-1185">Reference proteome</keyword>
<comment type="caution">
    <text evidence="2">The sequence shown here is derived from an EMBL/GenBank/DDBJ whole genome shotgun (WGS) entry which is preliminary data.</text>
</comment>
<dbReference type="AlphaFoldDB" id="A0A4R6VVY6"/>
<proteinExistence type="predicted"/>
<evidence type="ECO:0000313" key="3">
    <source>
        <dbReference type="Proteomes" id="UP000295391"/>
    </source>
</evidence>